<evidence type="ECO:0000259" key="11">
    <source>
        <dbReference type="PROSITE" id="PS50192"/>
    </source>
</evidence>
<evidence type="ECO:0000256" key="8">
    <source>
        <dbReference type="ARBA" id="ARBA00023136"/>
    </source>
</evidence>
<comment type="similarity">
    <text evidence="2">Belongs to the syntaxin family.</text>
</comment>
<dbReference type="InterPro" id="IPR000727">
    <property type="entry name" value="T_SNARE_dom"/>
</dbReference>
<dbReference type="Proteomes" id="UP000001514">
    <property type="component" value="Unassembled WGS sequence"/>
</dbReference>
<feature type="compositionally biased region" description="Polar residues" evidence="9">
    <location>
        <begin position="125"/>
        <end position="143"/>
    </location>
</feature>
<evidence type="ECO:0000256" key="3">
    <source>
        <dbReference type="ARBA" id="ARBA00022448"/>
    </source>
</evidence>
<dbReference type="GO" id="GO:0031201">
    <property type="term" value="C:SNARE complex"/>
    <property type="evidence" value="ECO:0000318"/>
    <property type="project" value="GO_Central"/>
</dbReference>
<feature type="region of interest" description="Disordered" evidence="9">
    <location>
        <begin position="124"/>
        <end position="151"/>
    </location>
</feature>
<gene>
    <name evidence="12" type="ORF">SELMODRAFT_92723</name>
</gene>
<proteinExistence type="inferred from homology"/>
<dbReference type="FunCoup" id="D8RG91">
    <property type="interactions" value="2325"/>
</dbReference>
<evidence type="ECO:0000256" key="1">
    <source>
        <dbReference type="ARBA" id="ARBA00004211"/>
    </source>
</evidence>
<dbReference type="PROSITE" id="PS50192">
    <property type="entry name" value="T_SNARE"/>
    <property type="match status" value="1"/>
</dbReference>
<comment type="subcellular location">
    <subcellularLocation>
        <location evidence="1">Membrane</location>
        <topology evidence="1">Single-pass type IV membrane protein</topology>
    </subcellularLocation>
</comment>
<dbReference type="AlphaFoldDB" id="D8RG91"/>
<keyword evidence="4 10" id="KW-0812">Transmembrane</keyword>
<evidence type="ECO:0000256" key="4">
    <source>
        <dbReference type="ARBA" id="ARBA00022692"/>
    </source>
</evidence>
<dbReference type="GO" id="GO:0006886">
    <property type="term" value="P:intracellular protein transport"/>
    <property type="evidence" value="ECO:0000318"/>
    <property type="project" value="GO_Central"/>
</dbReference>
<dbReference type="GO" id="GO:0005484">
    <property type="term" value="F:SNAP receptor activity"/>
    <property type="evidence" value="ECO:0000318"/>
    <property type="project" value="GO_Central"/>
</dbReference>
<evidence type="ECO:0000313" key="13">
    <source>
        <dbReference type="Proteomes" id="UP000001514"/>
    </source>
</evidence>
<sequence>MSVIDILTRVDALCQKYEKYDLDRQRDAQISSTDGFLKLYTVLNADVETTLQKANEAATEKNRATVAALNAEVRRSKAALRNEIPKLEKLAPRKVKGLSREEMEARPDLVLALAEKIESIPEGTNLGNKRSSWGNSKSASNNKMEIKIDSVKDVMRPEQYEHSEESKGFRQDYETRKARQDQGLDTIAEGLSTLRNMAQDINEEMDRQVPLIDEIDSKVDYANAELRTTNVRLKDTVNKMRSSRNFCIDIILLCIVLGIAGYLYK</sequence>
<feature type="transmembrane region" description="Helical" evidence="10">
    <location>
        <begin position="246"/>
        <end position="264"/>
    </location>
</feature>
<dbReference type="InParanoid" id="D8RG91"/>
<accession>D8RG91</accession>
<dbReference type="EMBL" id="GL377578">
    <property type="protein sequence ID" value="EFJ29256.1"/>
    <property type="molecule type" value="Genomic_DNA"/>
</dbReference>
<keyword evidence="7" id="KW-0175">Coiled coil</keyword>
<dbReference type="PANTHER" id="PTHR19305">
    <property type="entry name" value="SYNAPTOSOMAL ASSOCIATED PROTEIN"/>
    <property type="match status" value="1"/>
</dbReference>
<keyword evidence="8 10" id="KW-0472">Membrane</keyword>
<keyword evidence="5" id="KW-0653">Protein transport</keyword>
<keyword evidence="13" id="KW-1185">Reference proteome</keyword>
<reference evidence="12 13" key="1">
    <citation type="journal article" date="2011" name="Science">
        <title>The Selaginella genome identifies genetic changes associated with the evolution of vascular plants.</title>
        <authorList>
            <person name="Banks J.A."/>
            <person name="Nishiyama T."/>
            <person name="Hasebe M."/>
            <person name="Bowman J.L."/>
            <person name="Gribskov M."/>
            <person name="dePamphilis C."/>
            <person name="Albert V.A."/>
            <person name="Aono N."/>
            <person name="Aoyama T."/>
            <person name="Ambrose B.A."/>
            <person name="Ashton N.W."/>
            <person name="Axtell M.J."/>
            <person name="Barker E."/>
            <person name="Barker M.S."/>
            <person name="Bennetzen J.L."/>
            <person name="Bonawitz N.D."/>
            <person name="Chapple C."/>
            <person name="Cheng C."/>
            <person name="Correa L.G."/>
            <person name="Dacre M."/>
            <person name="DeBarry J."/>
            <person name="Dreyer I."/>
            <person name="Elias M."/>
            <person name="Engstrom E.M."/>
            <person name="Estelle M."/>
            <person name="Feng L."/>
            <person name="Finet C."/>
            <person name="Floyd S.K."/>
            <person name="Frommer W.B."/>
            <person name="Fujita T."/>
            <person name="Gramzow L."/>
            <person name="Gutensohn M."/>
            <person name="Harholt J."/>
            <person name="Hattori M."/>
            <person name="Heyl A."/>
            <person name="Hirai T."/>
            <person name="Hiwatashi Y."/>
            <person name="Ishikawa M."/>
            <person name="Iwata M."/>
            <person name="Karol K.G."/>
            <person name="Koehler B."/>
            <person name="Kolukisaoglu U."/>
            <person name="Kubo M."/>
            <person name="Kurata T."/>
            <person name="Lalonde S."/>
            <person name="Li K."/>
            <person name="Li Y."/>
            <person name="Litt A."/>
            <person name="Lyons E."/>
            <person name="Manning G."/>
            <person name="Maruyama T."/>
            <person name="Michael T.P."/>
            <person name="Mikami K."/>
            <person name="Miyazaki S."/>
            <person name="Morinaga S."/>
            <person name="Murata T."/>
            <person name="Mueller-Roeber B."/>
            <person name="Nelson D.R."/>
            <person name="Obara M."/>
            <person name="Oguri Y."/>
            <person name="Olmstead R.G."/>
            <person name="Onodera N."/>
            <person name="Petersen B.L."/>
            <person name="Pils B."/>
            <person name="Prigge M."/>
            <person name="Rensing S.A."/>
            <person name="Riano-Pachon D.M."/>
            <person name="Roberts A.W."/>
            <person name="Sato Y."/>
            <person name="Scheller H.V."/>
            <person name="Schulz B."/>
            <person name="Schulz C."/>
            <person name="Shakirov E.V."/>
            <person name="Shibagaki N."/>
            <person name="Shinohara N."/>
            <person name="Shippen D.E."/>
            <person name="Soerensen I."/>
            <person name="Sotooka R."/>
            <person name="Sugimoto N."/>
            <person name="Sugita M."/>
            <person name="Sumikawa N."/>
            <person name="Tanurdzic M."/>
            <person name="Theissen G."/>
            <person name="Ulvskov P."/>
            <person name="Wakazuki S."/>
            <person name="Weng J.K."/>
            <person name="Willats W.W."/>
            <person name="Wipf D."/>
            <person name="Wolf P.G."/>
            <person name="Yang L."/>
            <person name="Zimmer A.D."/>
            <person name="Zhu Q."/>
            <person name="Mitros T."/>
            <person name="Hellsten U."/>
            <person name="Loque D."/>
            <person name="Otillar R."/>
            <person name="Salamov A."/>
            <person name="Schmutz J."/>
            <person name="Shapiro H."/>
            <person name="Lindquist E."/>
            <person name="Lucas S."/>
            <person name="Rokhsar D."/>
            <person name="Grigoriev I.V."/>
        </authorList>
    </citation>
    <scope>NUCLEOTIDE SEQUENCE [LARGE SCALE GENOMIC DNA]</scope>
</reference>
<dbReference type="Pfam" id="PF05739">
    <property type="entry name" value="SNARE"/>
    <property type="match status" value="1"/>
</dbReference>
<dbReference type="GO" id="GO:0012505">
    <property type="term" value="C:endomembrane system"/>
    <property type="evidence" value="ECO:0000318"/>
    <property type="project" value="GO_Central"/>
</dbReference>
<dbReference type="KEGG" id="smo:SELMODRAFT_92723"/>
<protein>
    <recommendedName>
        <fullName evidence="11">t-SNARE coiled-coil homology domain-containing protein</fullName>
    </recommendedName>
</protein>
<evidence type="ECO:0000256" key="9">
    <source>
        <dbReference type="SAM" id="MobiDB-lite"/>
    </source>
</evidence>
<dbReference type="PANTHER" id="PTHR19305:SF35">
    <property type="entry name" value="SYNTAXIN-72"/>
    <property type="match status" value="1"/>
</dbReference>
<evidence type="ECO:0000256" key="10">
    <source>
        <dbReference type="SAM" id="Phobius"/>
    </source>
</evidence>
<dbReference type="OMA" id="ICEMERQ"/>
<dbReference type="FunFam" id="1.20.5.110:FF:000006">
    <property type="entry name" value="Syntaxin 6"/>
    <property type="match status" value="1"/>
</dbReference>
<keyword evidence="3" id="KW-0813">Transport</keyword>
<feature type="domain" description="T-SNARE coiled-coil homology" evidence="11">
    <location>
        <begin position="174"/>
        <end position="236"/>
    </location>
</feature>
<evidence type="ECO:0000313" key="12">
    <source>
        <dbReference type="EMBL" id="EFJ29256.1"/>
    </source>
</evidence>
<organism evidence="13">
    <name type="scientific">Selaginella moellendorffii</name>
    <name type="common">Spikemoss</name>
    <dbReference type="NCBI Taxonomy" id="88036"/>
    <lineage>
        <taxon>Eukaryota</taxon>
        <taxon>Viridiplantae</taxon>
        <taxon>Streptophyta</taxon>
        <taxon>Embryophyta</taxon>
        <taxon>Tracheophyta</taxon>
        <taxon>Lycopodiopsida</taxon>
        <taxon>Selaginellales</taxon>
        <taxon>Selaginellaceae</taxon>
        <taxon>Selaginella</taxon>
    </lineage>
</organism>
<keyword evidence="6 10" id="KW-1133">Transmembrane helix</keyword>
<evidence type="ECO:0000256" key="2">
    <source>
        <dbReference type="ARBA" id="ARBA00009063"/>
    </source>
</evidence>
<dbReference type="GO" id="GO:0048278">
    <property type="term" value="P:vesicle docking"/>
    <property type="evidence" value="ECO:0000318"/>
    <property type="project" value="GO_Central"/>
</dbReference>
<dbReference type="Gene3D" id="1.20.5.110">
    <property type="match status" value="1"/>
</dbReference>
<name>D8RG91_SELML</name>
<dbReference type="SUPFAM" id="SSF58038">
    <property type="entry name" value="SNARE fusion complex"/>
    <property type="match status" value="1"/>
</dbReference>
<dbReference type="eggNOG" id="ENOG502QS7N">
    <property type="taxonomic scope" value="Eukaryota"/>
</dbReference>
<dbReference type="STRING" id="88036.D8RG91"/>
<dbReference type="GO" id="GO:0006906">
    <property type="term" value="P:vesicle fusion"/>
    <property type="evidence" value="ECO:0000318"/>
    <property type="project" value="GO_Central"/>
</dbReference>
<dbReference type="HOGENOM" id="CLU_091888_0_0_1"/>
<dbReference type="Gramene" id="EFJ29256">
    <property type="protein sequence ID" value="EFJ29256"/>
    <property type="gene ID" value="SELMODRAFT_92723"/>
</dbReference>
<evidence type="ECO:0000256" key="7">
    <source>
        <dbReference type="ARBA" id="ARBA00023054"/>
    </source>
</evidence>
<dbReference type="SMART" id="SM00397">
    <property type="entry name" value="t_SNARE"/>
    <property type="match status" value="1"/>
</dbReference>
<evidence type="ECO:0000256" key="5">
    <source>
        <dbReference type="ARBA" id="ARBA00022927"/>
    </source>
</evidence>
<evidence type="ECO:0000256" key="6">
    <source>
        <dbReference type="ARBA" id="ARBA00022989"/>
    </source>
</evidence>
<dbReference type="CDD" id="cd15841">
    <property type="entry name" value="SNARE_Qc"/>
    <property type="match status" value="1"/>
</dbReference>
<dbReference type="GO" id="GO:0000149">
    <property type="term" value="F:SNARE binding"/>
    <property type="evidence" value="ECO:0000318"/>
    <property type="project" value="GO_Central"/>
</dbReference>